<comment type="caution">
    <text evidence="1">The sequence shown here is derived from an EMBL/GenBank/DDBJ whole genome shotgun (WGS) entry which is preliminary data.</text>
</comment>
<evidence type="ECO:0000313" key="1">
    <source>
        <dbReference type="EMBL" id="ELY27961.1"/>
    </source>
</evidence>
<proteinExistence type="predicted"/>
<name>L9UTC0_HALVD</name>
<dbReference type="InterPro" id="IPR055998">
    <property type="entry name" value="DUF7576"/>
</dbReference>
<protein>
    <submittedName>
        <fullName evidence="1">Small CPxCG-related zinc finger protein</fullName>
    </submittedName>
</protein>
<accession>L9UTC0</accession>
<dbReference type="EMBL" id="AOHU01000091">
    <property type="protein sequence ID" value="ELY27961.1"/>
    <property type="molecule type" value="Genomic_DNA"/>
</dbReference>
<reference evidence="1 2" key="2">
    <citation type="journal article" date="2014" name="PLoS Genet.">
        <title>Phylogenetically driven sequencing of extremely halophilic archaea reveals strategies for static and dynamic osmo-response.</title>
        <authorList>
            <person name="Becker E.A."/>
            <person name="Seitzer P.M."/>
            <person name="Tritt A."/>
            <person name="Larsen D."/>
            <person name="Krusor M."/>
            <person name="Yao A.I."/>
            <person name="Wu D."/>
            <person name="Madern D."/>
            <person name="Eisen J.A."/>
            <person name="Darling A.E."/>
            <person name="Facciotti M.T."/>
        </authorList>
    </citation>
    <scope>NUCLEOTIDE SEQUENCE [LARGE SCALE GENOMIC DNA]</scope>
    <source>
        <strain evidence="2">ATCC 29605 / DSM 3757 / JCM 8879 / NBRC 14742 / NCIMB 2012 / VKM B-1768 / DS2</strain>
    </source>
</reference>
<dbReference type="Proteomes" id="UP000011532">
    <property type="component" value="Unassembled WGS sequence"/>
</dbReference>
<organism evidence="1 2">
    <name type="scientific">Haloferax volcanii (strain ATCC 29605 / DSM 3757 / JCM 8879 / NBRC 14742 / NCIMB 2012 / VKM B-1768 / DS2)</name>
    <name type="common">Halobacterium volcanii</name>
    <dbReference type="NCBI Taxonomy" id="309800"/>
    <lineage>
        <taxon>Archaea</taxon>
        <taxon>Methanobacteriati</taxon>
        <taxon>Methanobacteriota</taxon>
        <taxon>Stenosarchaea group</taxon>
        <taxon>Halobacteria</taxon>
        <taxon>Halobacteriales</taxon>
        <taxon>Haloferacaceae</taxon>
        <taxon>Haloferax</taxon>
    </lineage>
</organism>
<reference evidence="2" key="1">
    <citation type="submission" date="2012-11" db="EMBL/GenBank/DDBJ databases">
        <authorList>
            <person name="Becker E.A."/>
            <person name="Seitzer P."/>
            <person name="Tritt A."/>
            <person name="Larsen D."/>
            <person name="Yao A."/>
            <person name="Wu D."/>
            <person name="Darling A."/>
            <person name="Eisen J.A."/>
            <person name="Facciotti M.T."/>
        </authorList>
    </citation>
    <scope>NUCLEOTIDE SEQUENCE [LARGE SCALE GENOMIC DNA]</scope>
    <source>
        <strain evidence="2">ATCC 29605 / DSM 3757 / JCM 8879 / NBRC 14742 / NCIMB 2012 / VKM B-1768 / DS2</strain>
    </source>
</reference>
<gene>
    <name evidence="1" type="ORF">C498_11978</name>
</gene>
<sequence>MEANVDPEDAPTCATCGEPIANNPTHHVVTWVEDDAVQARHFCDDDCRDAWDDER</sequence>
<dbReference type="PATRIC" id="fig|309800.29.peg.2287"/>
<evidence type="ECO:0000313" key="2">
    <source>
        <dbReference type="Proteomes" id="UP000011532"/>
    </source>
</evidence>
<dbReference type="Pfam" id="PF24461">
    <property type="entry name" value="DUF7576"/>
    <property type="match status" value="1"/>
</dbReference>
<dbReference type="AlphaFoldDB" id="L9UTC0"/>